<dbReference type="OrthoDB" id="5119038at2"/>
<reference evidence="1 2" key="1">
    <citation type="submission" date="2019-07" db="EMBL/GenBank/DDBJ databases">
        <title>Full genome sequence of Humibacter sp. WJ7-1.</title>
        <authorList>
            <person name="Im W.-T."/>
        </authorList>
    </citation>
    <scope>NUCLEOTIDE SEQUENCE [LARGE SCALE GENOMIC DNA]</scope>
    <source>
        <strain evidence="1 2">WJ7-1</strain>
    </source>
</reference>
<sequence>MDTGGPRARLTDPITSHEAADSVDIWPSHQAVLDQLEIAGAEGMTQPELIAALPYMSDSRVRSAVGELAAEGKVVFAGFYRMTPRGRRSQVWVLARFEEFEDAA</sequence>
<evidence type="ECO:0000313" key="1">
    <source>
        <dbReference type="EMBL" id="QDZ15813.1"/>
    </source>
</evidence>
<keyword evidence="2" id="KW-1185">Reference proteome</keyword>
<dbReference type="Proteomes" id="UP000320216">
    <property type="component" value="Chromosome"/>
</dbReference>
<proteinExistence type="predicted"/>
<protein>
    <recommendedName>
        <fullName evidence="3">MarR family transcriptional regulator</fullName>
    </recommendedName>
</protein>
<name>A0A5B8M643_9MICO</name>
<dbReference type="KEGG" id="huw:FPZ11_14490"/>
<dbReference type="EMBL" id="CP042305">
    <property type="protein sequence ID" value="QDZ15813.1"/>
    <property type="molecule type" value="Genomic_DNA"/>
</dbReference>
<dbReference type="AlphaFoldDB" id="A0A5B8M643"/>
<evidence type="ECO:0008006" key="3">
    <source>
        <dbReference type="Google" id="ProtNLM"/>
    </source>
</evidence>
<dbReference type="RefSeq" id="WP_146321847.1">
    <property type="nucleotide sequence ID" value="NZ_CP042305.1"/>
</dbReference>
<accession>A0A5B8M643</accession>
<evidence type="ECO:0000313" key="2">
    <source>
        <dbReference type="Proteomes" id="UP000320216"/>
    </source>
</evidence>
<gene>
    <name evidence="1" type="ORF">FPZ11_14490</name>
</gene>
<organism evidence="1 2">
    <name type="scientific">Humibacter ginsenosidimutans</name>
    <dbReference type="NCBI Taxonomy" id="2599293"/>
    <lineage>
        <taxon>Bacteria</taxon>
        <taxon>Bacillati</taxon>
        <taxon>Actinomycetota</taxon>
        <taxon>Actinomycetes</taxon>
        <taxon>Micrococcales</taxon>
        <taxon>Microbacteriaceae</taxon>
        <taxon>Humibacter</taxon>
    </lineage>
</organism>